<dbReference type="Proteomes" id="UP000762676">
    <property type="component" value="Unassembled WGS sequence"/>
</dbReference>
<evidence type="ECO:0000313" key="3">
    <source>
        <dbReference type="Proteomes" id="UP000762676"/>
    </source>
</evidence>
<sequence>MLGSRRHDATSCERASEREKVGPRHRSQKKNRAEVSGLQLQFLHHTVTTGLFFFSGRSLSTSGAPFYIDLRLESCTVRLKTITITVECIHPLLSIYLKINSRVDEVRRNSPTHKFDVKPHLLRGLLVKKLFSMYGVRL</sequence>
<dbReference type="AlphaFoldDB" id="A0AAV4JT86"/>
<feature type="region of interest" description="Disordered" evidence="1">
    <location>
        <begin position="1"/>
        <end position="33"/>
    </location>
</feature>
<evidence type="ECO:0000313" key="2">
    <source>
        <dbReference type="EMBL" id="GFS24581.1"/>
    </source>
</evidence>
<proteinExistence type="predicted"/>
<keyword evidence="3" id="KW-1185">Reference proteome</keyword>
<accession>A0AAV4JT86</accession>
<gene>
    <name evidence="2" type="ORF">ElyMa_001667100</name>
</gene>
<comment type="caution">
    <text evidence="2">The sequence shown here is derived from an EMBL/GenBank/DDBJ whole genome shotgun (WGS) entry which is preliminary data.</text>
</comment>
<feature type="compositionally biased region" description="Basic and acidic residues" evidence="1">
    <location>
        <begin position="1"/>
        <end position="22"/>
    </location>
</feature>
<name>A0AAV4JT86_9GAST</name>
<organism evidence="2 3">
    <name type="scientific">Elysia marginata</name>
    <dbReference type="NCBI Taxonomy" id="1093978"/>
    <lineage>
        <taxon>Eukaryota</taxon>
        <taxon>Metazoa</taxon>
        <taxon>Spiralia</taxon>
        <taxon>Lophotrochozoa</taxon>
        <taxon>Mollusca</taxon>
        <taxon>Gastropoda</taxon>
        <taxon>Heterobranchia</taxon>
        <taxon>Euthyneura</taxon>
        <taxon>Panpulmonata</taxon>
        <taxon>Sacoglossa</taxon>
        <taxon>Placobranchoidea</taxon>
        <taxon>Plakobranchidae</taxon>
        <taxon>Elysia</taxon>
    </lineage>
</organism>
<dbReference type="EMBL" id="BMAT01003393">
    <property type="protein sequence ID" value="GFS24581.1"/>
    <property type="molecule type" value="Genomic_DNA"/>
</dbReference>
<protein>
    <submittedName>
        <fullName evidence="2">Uncharacterized protein</fullName>
    </submittedName>
</protein>
<reference evidence="2 3" key="1">
    <citation type="journal article" date="2021" name="Elife">
        <title>Chloroplast acquisition without the gene transfer in kleptoplastic sea slugs, Plakobranchus ocellatus.</title>
        <authorList>
            <person name="Maeda T."/>
            <person name="Takahashi S."/>
            <person name="Yoshida T."/>
            <person name="Shimamura S."/>
            <person name="Takaki Y."/>
            <person name="Nagai Y."/>
            <person name="Toyoda A."/>
            <person name="Suzuki Y."/>
            <person name="Arimoto A."/>
            <person name="Ishii H."/>
            <person name="Satoh N."/>
            <person name="Nishiyama T."/>
            <person name="Hasebe M."/>
            <person name="Maruyama T."/>
            <person name="Minagawa J."/>
            <person name="Obokata J."/>
            <person name="Shigenobu S."/>
        </authorList>
    </citation>
    <scope>NUCLEOTIDE SEQUENCE [LARGE SCALE GENOMIC DNA]</scope>
</reference>
<evidence type="ECO:0000256" key="1">
    <source>
        <dbReference type="SAM" id="MobiDB-lite"/>
    </source>
</evidence>